<comment type="caution">
    <text evidence="2">The sequence shown here is derived from an EMBL/GenBank/DDBJ whole genome shotgun (WGS) entry which is preliminary data.</text>
</comment>
<sequence>MRKRGINTAGVKSLLTGAPAPHAHPEMLQIEGKLEPQNWRRSKFAYGRRRSEESADEDVPR</sequence>
<dbReference type="Proteomes" id="UP000314294">
    <property type="component" value="Unassembled WGS sequence"/>
</dbReference>
<feature type="region of interest" description="Disordered" evidence="1">
    <location>
        <begin position="1"/>
        <end position="22"/>
    </location>
</feature>
<keyword evidence="3" id="KW-1185">Reference proteome</keyword>
<name>A0A4Z2J7J6_9TELE</name>
<accession>A0A4Z2J7J6</accession>
<evidence type="ECO:0000313" key="3">
    <source>
        <dbReference type="Proteomes" id="UP000314294"/>
    </source>
</evidence>
<dbReference type="EMBL" id="SRLO01000017">
    <property type="protein sequence ID" value="TNN86159.1"/>
    <property type="molecule type" value="Genomic_DNA"/>
</dbReference>
<evidence type="ECO:0000313" key="2">
    <source>
        <dbReference type="EMBL" id="TNN86159.1"/>
    </source>
</evidence>
<protein>
    <submittedName>
        <fullName evidence="2">Uncharacterized protein</fullName>
    </submittedName>
</protein>
<reference evidence="2 3" key="1">
    <citation type="submission" date="2019-03" db="EMBL/GenBank/DDBJ databases">
        <title>First draft genome of Liparis tanakae, snailfish: a comprehensive survey of snailfish specific genes.</title>
        <authorList>
            <person name="Kim W."/>
            <person name="Song I."/>
            <person name="Jeong J.-H."/>
            <person name="Kim D."/>
            <person name="Kim S."/>
            <person name="Ryu S."/>
            <person name="Song J.Y."/>
            <person name="Lee S.K."/>
        </authorList>
    </citation>
    <scope>NUCLEOTIDE SEQUENCE [LARGE SCALE GENOMIC DNA]</scope>
    <source>
        <tissue evidence="2">Muscle</tissue>
    </source>
</reference>
<gene>
    <name evidence="2" type="ORF">EYF80_003576</name>
</gene>
<organism evidence="2 3">
    <name type="scientific">Liparis tanakae</name>
    <name type="common">Tanaka's snailfish</name>
    <dbReference type="NCBI Taxonomy" id="230148"/>
    <lineage>
        <taxon>Eukaryota</taxon>
        <taxon>Metazoa</taxon>
        <taxon>Chordata</taxon>
        <taxon>Craniata</taxon>
        <taxon>Vertebrata</taxon>
        <taxon>Euteleostomi</taxon>
        <taxon>Actinopterygii</taxon>
        <taxon>Neopterygii</taxon>
        <taxon>Teleostei</taxon>
        <taxon>Neoteleostei</taxon>
        <taxon>Acanthomorphata</taxon>
        <taxon>Eupercaria</taxon>
        <taxon>Perciformes</taxon>
        <taxon>Cottioidei</taxon>
        <taxon>Cottales</taxon>
        <taxon>Liparidae</taxon>
        <taxon>Liparis</taxon>
    </lineage>
</organism>
<evidence type="ECO:0000256" key="1">
    <source>
        <dbReference type="SAM" id="MobiDB-lite"/>
    </source>
</evidence>
<dbReference type="AlphaFoldDB" id="A0A4Z2J7J6"/>
<proteinExistence type="predicted"/>